<accession>A0ABT7DX95</accession>
<feature type="transmembrane region" description="Helical" evidence="5">
    <location>
        <begin position="254"/>
        <end position="275"/>
    </location>
</feature>
<evidence type="ECO:0000259" key="6">
    <source>
        <dbReference type="PROSITE" id="PS51012"/>
    </source>
</evidence>
<comment type="subcellular location">
    <subcellularLocation>
        <location evidence="1">Membrane</location>
        <topology evidence="1">Multi-pass membrane protein</topology>
    </subcellularLocation>
</comment>
<dbReference type="PANTHER" id="PTHR43027">
    <property type="entry name" value="DOXORUBICIN RESISTANCE ABC TRANSPORTER PERMEASE PROTEIN DRRC-RELATED"/>
    <property type="match status" value="1"/>
</dbReference>
<evidence type="ECO:0000256" key="1">
    <source>
        <dbReference type="ARBA" id="ARBA00004141"/>
    </source>
</evidence>
<dbReference type="PROSITE" id="PS51012">
    <property type="entry name" value="ABC_TM2"/>
    <property type="match status" value="1"/>
</dbReference>
<sequence length="371" mass="39840">MLKVLLHLIRADLVLFLRGRLALFWTFAFPLLLLIMQMALFGGGSKLGPVSLALVDLDQTPASQAYLRQLRSGLSMQGSVGFKISLHSSPTDGRQDIVVTVPKGFAANVGAGQTTTLQLGGQQTTGPAFEAAYGLIYAMSDNYNLNGLSQPKRVQIPPATESSAPTLSYGLYLVTGLVGMVILSTGLMGFAGPLVAARESGMFRLYQLFPIKTGWVVVAWWLSRLVVTLLASLLMFAAAWWFYGVRPAPSGPELAAALLMLTLGTGAFLSLGLLIASVSNSVTAASIFCNLLYFPLMFSGNLMIPVNGLPPTIRTVLDFMPLNAMVESLRHCLASNVQQQSELYSGLILLGMMGGCLALSVRRFSWVPRRG</sequence>
<dbReference type="EMBL" id="JARRAF010000004">
    <property type="protein sequence ID" value="MDK2123267.1"/>
    <property type="molecule type" value="Genomic_DNA"/>
</dbReference>
<feature type="transmembrane region" description="Helical" evidence="5">
    <location>
        <begin position="217"/>
        <end position="242"/>
    </location>
</feature>
<comment type="caution">
    <text evidence="7">The sequence shown here is derived from an EMBL/GenBank/DDBJ whole genome shotgun (WGS) entry which is preliminary data.</text>
</comment>
<feature type="transmembrane region" description="Helical" evidence="5">
    <location>
        <begin position="343"/>
        <end position="361"/>
    </location>
</feature>
<gene>
    <name evidence="7" type="ORF">PZA18_04285</name>
</gene>
<protein>
    <submittedName>
        <fullName evidence="7">ABC transporter permease</fullName>
    </submittedName>
</protein>
<evidence type="ECO:0000256" key="4">
    <source>
        <dbReference type="ARBA" id="ARBA00023136"/>
    </source>
</evidence>
<dbReference type="RefSeq" id="WP_284099561.1">
    <property type="nucleotide sequence ID" value="NZ_JARRAF010000004.1"/>
</dbReference>
<evidence type="ECO:0000256" key="2">
    <source>
        <dbReference type="ARBA" id="ARBA00022692"/>
    </source>
</evidence>
<feature type="transmembrane region" description="Helical" evidence="5">
    <location>
        <begin position="282"/>
        <end position="304"/>
    </location>
</feature>
<evidence type="ECO:0000313" key="8">
    <source>
        <dbReference type="Proteomes" id="UP001172778"/>
    </source>
</evidence>
<feature type="transmembrane region" description="Helical" evidence="5">
    <location>
        <begin position="169"/>
        <end position="196"/>
    </location>
</feature>
<keyword evidence="8" id="KW-1185">Reference proteome</keyword>
<keyword evidence="4 5" id="KW-0472">Membrane</keyword>
<evidence type="ECO:0000256" key="5">
    <source>
        <dbReference type="SAM" id="Phobius"/>
    </source>
</evidence>
<evidence type="ECO:0000313" key="7">
    <source>
        <dbReference type="EMBL" id="MDK2123267.1"/>
    </source>
</evidence>
<dbReference type="PANTHER" id="PTHR43027:SF2">
    <property type="entry name" value="TRANSPORT PERMEASE PROTEIN"/>
    <property type="match status" value="1"/>
</dbReference>
<dbReference type="InterPro" id="IPR047817">
    <property type="entry name" value="ABC2_TM_bact-type"/>
</dbReference>
<reference evidence="7" key="1">
    <citation type="submission" date="2023-03" db="EMBL/GenBank/DDBJ databases">
        <title>Chitinimonas shenzhenensis gen. nov., sp. nov., a novel member of family Burkholderiaceae isolated from activated sludge collected in Shen Zhen, China.</title>
        <authorList>
            <person name="Wang X."/>
        </authorList>
    </citation>
    <scope>NUCLEOTIDE SEQUENCE</scope>
    <source>
        <strain evidence="7">DQS-5</strain>
    </source>
</reference>
<name>A0ABT7DX95_9NEIS</name>
<organism evidence="7 8">
    <name type="scientific">Parachitinimonas caeni</name>
    <dbReference type="NCBI Taxonomy" id="3031301"/>
    <lineage>
        <taxon>Bacteria</taxon>
        <taxon>Pseudomonadati</taxon>
        <taxon>Pseudomonadota</taxon>
        <taxon>Betaproteobacteria</taxon>
        <taxon>Neisseriales</taxon>
        <taxon>Chitinibacteraceae</taxon>
        <taxon>Parachitinimonas</taxon>
    </lineage>
</organism>
<dbReference type="InterPro" id="IPR013525">
    <property type="entry name" value="ABC2_TM"/>
</dbReference>
<keyword evidence="2 5" id="KW-0812">Transmembrane</keyword>
<feature type="transmembrane region" description="Helical" evidence="5">
    <location>
        <begin position="21"/>
        <end position="41"/>
    </location>
</feature>
<dbReference type="InterPro" id="IPR052902">
    <property type="entry name" value="ABC-2_transporter"/>
</dbReference>
<dbReference type="Proteomes" id="UP001172778">
    <property type="component" value="Unassembled WGS sequence"/>
</dbReference>
<evidence type="ECO:0000256" key="3">
    <source>
        <dbReference type="ARBA" id="ARBA00022989"/>
    </source>
</evidence>
<feature type="domain" description="ABC transmembrane type-2" evidence="6">
    <location>
        <begin position="133"/>
        <end position="367"/>
    </location>
</feature>
<proteinExistence type="predicted"/>
<dbReference type="Pfam" id="PF12698">
    <property type="entry name" value="ABC2_membrane_3"/>
    <property type="match status" value="1"/>
</dbReference>
<keyword evidence="3 5" id="KW-1133">Transmembrane helix</keyword>